<gene>
    <name evidence="1" type="ORF">SNEC2469_LOCUS34490</name>
</gene>
<dbReference type="AlphaFoldDB" id="A0A813CFW6"/>
<reference evidence="1" key="1">
    <citation type="submission" date="2021-02" db="EMBL/GenBank/DDBJ databases">
        <authorList>
            <person name="Dougan E. K."/>
            <person name="Rhodes N."/>
            <person name="Thang M."/>
            <person name="Chan C."/>
        </authorList>
    </citation>
    <scope>NUCLEOTIDE SEQUENCE</scope>
</reference>
<evidence type="ECO:0000313" key="2">
    <source>
        <dbReference type="Proteomes" id="UP000601435"/>
    </source>
</evidence>
<evidence type="ECO:0000313" key="1">
    <source>
        <dbReference type="EMBL" id="CAE7942002.1"/>
    </source>
</evidence>
<comment type="caution">
    <text evidence="1">The sequence shown here is derived from an EMBL/GenBank/DDBJ whole genome shotgun (WGS) entry which is preliminary data.</text>
</comment>
<proteinExistence type="predicted"/>
<feature type="non-terminal residue" evidence="1">
    <location>
        <position position="155"/>
    </location>
</feature>
<protein>
    <submittedName>
        <fullName evidence="1">Uncharacterized protein</fullName>
    </submittedName>
</protein>
<organism evidence="1 2">
    <name type="scientific">Symbiodinium necroappetens</name>
    <dbReference type="NCBI Taxonomy" id="1628268"/>
    <lineage>
        <taxon>Eukaryota</taxon>
        <taxon>Sar</taxon>
        <taxon>Alveolata</taxon>
        <taxon>Dinophyceae</taxon>
        <taxon>Suessiales</taxon>
        <taxon>Symbiodiniaceae</taxon>
        <taxon>Symbiodinium</taxon>
    </lineage>
</organism>
<name>A0A813CFW6_9DINO</name>
<dbReference type="Proteomes" id="UP000601435">
    <property type="component" value="Unassembled WGS sequence"/>
</dbReference>
<dbReference type="OrthoDB" id="441467at2759"/>
<accession>A0A813CFW6</accession>
<sequence length="155" mass="17714">MSCLGKKMKRDGPTASIYMTHAKFCKRSRVRLPILECTPDLDMGMVEECHGPEYEWHQLFLGPGDCGHAAVSRPRTYVIGCRTQDCQAIHDVAELADRITEQLRWTETVVSDYLLATPTEVALEAHALARKRQVHYEQTDDLHYLLSENEKKRLA</sequence>
<keyword evidence="2" id="KW-1185">Reference proteome</keyword>
<dbReference type="EMBL" id="CAJNJA010095472">
    <property type="protein sequence ID" value="CAE7942002.1"/>
    <property type="molecule type" value="Genomic_DNA"/>
</dbReference>